<gene>
    <name evidence="2" type="ORF">HNP36_003832</name>
</gene>
<accession>A0A841N763</accession>
<protein>
    <submittedName>
        <fullName evidence="2">Pimeloyl-ACP methyl ester carboxylesterase</fullName>
    </submittedName>
</protein>
<evidence type="ECO:0000259" key="1">
    <source>
        <dbReference type="Pfam" id="PF00561"/>
    </source>
</evidence>
<evidence type="ECO:0000313" key="3">
    <source>
        <dbReference type="Proteomes" id="UP000589738"/>
    </source>
</evidence>
<dbReference type="EMBL" id="JACHLC010000009">
    <property type="protein sequence ID" value="MBB6372714.1"/>
    <property type="molecule type" value="Genomic_DNA"/>
</dbReference>
<dbReference type="Gene3D" id="3.40.50.1820">
    <property type="entry name" value="alpha/beta hydrolase"/>
    <property type="match status" value="1"/>
</dbReference>
<evidence type="ECO:0000313" key="2">
    <source>
        <dbReference type="EMBL" id="MBB6372714.1"/>
    </source>
</evidence>
<dbReference type="InterPro" id="IPR050266">
    <property type="entry name" value="AB_hydrolase_sf"/>
</dbReference>
<keyword evidence="3" id="KW-1185">Reference proteome</keyword>
<proteinExistence type="predicted"/>
<dbReference type="PRINTS" id="PR00111">
    <property type="entry name" value="ABHYDROLASE"/>
</dbReference>
<dbReference type="Pfam" id="PF00561">
    <property type="entry name" value="Abhydrolase_1"/>
    <property type="match status" value="1"/>
</dbReference>
<comment type="caution">
    <text evidence="2">The sequence shown here is derived from an EMBL/GenBank/DDBJ whole genome shotgun (WGS) entry which is preliminary data.</text>
</comment>
<feature type="domain" description="AB hydrolase-1" evidence="1">
    <location>
        <begin position="33"/>
        <end position="259"/>
    </location>
</feature>
<dbReference type="AlphaFoldDB" id="A0A841N763"/>
<dbReference type="SUPFAM" id="SSF53474">
    <property type="entry name" value="alpha/beta-Hydrolases"/>
    <property type="match status" value="1"/>
</dbReference>
<dbReference type="GO" id="GO:0016020">
    <property type="term" value="C:membrane"/>
    <property type="evidence" value="ECO:0007669"/>
    <property type="project" value="TreeGrafter"/>
</dbReference>
<dbReference type="PANTHER" id="PTHR43798">
    <property type="entry name" value="MONOACYLGLYCEROL LIPASE"/>
    <property type="match status" value="1"/>
</dbReference>
<organism evidence="2 3">
    <name type="scientific">Chryseobacterium shigense</name>
    <dbReference type="NCBI Taxonomy" id="297244"/>
    <lineage>
        <taxon>Bacteria</taxon>
        <taxon>Pseudomonadati</taxon>
        <taxon>Bacteroidota</taxon>
        <taxon>Flavobacteriia</taxon>
        <taxon>Flavobacteriales</taxon>
        <taxon>Weeksellaceae</taxon>
        <taxon>Chryseobacterium group</taxon>
        <taxon>Chryseobacterium</taxon>
    </lineage>
</organism>
<dbReference type="PANTHER" id="PTHR43798:SF33">
    <property type="entry name" value="HYDROLASE, PUTATIVE (AFU_ORTHOLOGUE AFUA_2G14860)-RELATED"/>
    <property type="match status" value="1"/>
</dbReference>
<dbReference type="InterPro" id="IPR029058">
    <property type="entry name" value="AB_hydrolase_fold"/>
</dbReference>
<reference evidence="2 3" key="1">
    <citation type="submission" date="2020-08" db="EMBL/GenBank/DDBJ databases">
        <title>Functional genomics of gut bacteria from endangered species of beetles.</title>
        <authorList>
            <person name="Carlos-Shanley C."/>
        </authorList>
    </citation>
    <scope>NUCLEOTIDE SEQUENCE [LARGE SCALE GENOMIC DNA]</scope>
    <source>
        <strain evidence="2 3">S00136</strain>
    </source>
</reference>
<name>A0A841N763_9FLAO</name>
<sequence length="280" mass="31955">MKEHFYNALFLFKFEETSEIMLNFERKGNGKETLVLLHGFMENLSIWSDMEPHLSDHFSLLKIDLPGHGQSDILAEVHTMELMADEVKKVLDYENLTKIHLLGHSMGGYTSLAFAEKYPEALKSLTLFFSTYFPDDEEKKQQRIKSYRIIKDAFAHYARAGVPNLFNPNERDILEGKIETALETALSTNNMGALACVKGMVERTDKKHIMENLEAKILVLAGKHDNAVKTDTMIKHLPDRTNIKSYILDCGHNGHWEKPGICAEIINTELLHNLPKKLVL</sequence>
<dbReference type="InterPro" id="IPR000073">
    <property type="entry name" value="AB_hydrolase_1"/>
</dbReference>
<dbReference type="Proteomes" id="UP000589738">
    <property type="component" value="Unassembled WGS sequence"/>
</dbReference>